<name>A0A255GS02_9ACTN</name>
<protein>
    <recommendedName>
        <fullName evidence="3">5'-Nucleotidase C-terminal domain-containing protein</fullName>
    </recommendedName>
</protein>
<dbReference type="GO" id="GO:0008768">
    <property type="term" value="F:UDP-sugar diphosphatase activity"/>
    <property type="evidence" value="ECO:0007669"/>
    <property type="project" value="TreeGrafter"/>
</dbReference>
<dbReference type="Proteomes" id="UP000216311">
    <property type="component" value="Unassembled WGS sequence"/>
</dbReference>
<evidence type="ECO:0000256" key="1">
    <source>
        <dbReference type="SAM" id="MobiDB-lite"/>
    </source>
</evidence>
<dbReference type="InterPro" id="IPR036907">
    <property type="entry name" value="5'-Nucleotdase_C_sf"/>
</dbReference>
<feature type="domain" description="5'-Nucleotidase C-terminal" evidence="3">
    <location>
        <begin position="374"/>
        <end position="528"/>
    </location>
</feature>
<dbReference type="GO" id="GO:0030288">
    <property type="term" value="C:outer membrane-bounded periplasmic space"/>
    <property type="evidence" value="ECO:0007669"/>
    <property type="project" value="TreeGrafter"/>
</dbReference>
<dbReference type="Gene3D" id="3.90.780.10">
    <property type="entry name" value="5'-Nucleotidase, C-terminal domain"/>
    <property type="match status" value="1"/>
</dbReference>
<dbReference type="GO" id="GO:0008253">
    <property type="term" value="F:5'-nucleotidase activity"/>
    <property type="evidence" value="ECO:0007669"/>
    <property type="project" value="TreeGrafter"/>
</dbReference>
<evidence type="ECO:0000313" key="4">
    <source>
        <dbReference type="EMBL" id="OYO18595.1"/>
    </source>
</evidence>
<comment type="caution">
    <text evidence="4">The sequence shown here is derived from an EMBL/GenBank/DDBJ whole genome shotgun (WGS) entry which is preliminary data.</text>
</comment>
<dbReference type="InterPro" id="IPR006179">
    <property type="entry name" value="5_nucleotidase/apyrase"/>
</dbReference>
<dbReference type="PANTHER" id="PTHR11575">
    <property type="entry name" value="5'-NUCLEOTIDASE-RELATED"/>
    <property type="match status" value="1"/>
</dbReference>
<reference evidence="4 5" key="1">
    <citation type="submission" date="2017-07" db="EMBL/GenBank/DDBJ databases">
        <title>Draft whole genome sequences of clinical Proprionibacteriaceae strains.</title>
        <authorList>
            <person name="Bernier A.-M."/>
            <person name="Bernard K."/>
            <person name="Domingo M.-C."/>
        </authorList>
    </citation>
    <scope>NUCLEOTIDE SEQUENCE [LARGE SCALE GENOMIC DNA]</scope>
    <source>
        <strain evidence="4 5">NML 130396</strain>
    </source>
</reference>
<dbReference type="Pfam" id="PF08310">
    <property type="entry name" value="LGFP"/>
    <property type="match status" value="4"/>
</dbReference>
<organism evidence="4 5">
    <name type="scientific">Enemella dayhoffiae</name>
    <dbReference type="NCBI Taxonomy" id="2016507"/>
    <lineage>
        <taxon>Bacteria</taxon>
        <taxon>Bacillati</taxon>
        <taxon>Actinomycetota</taxon>
        <taxon>Actinomycetes</taxon>
        <taxon>Propionibacteriales</taxon>
        <taxon>Propionibacteriaceae</taxon>
        <taxon>Enemella</taxon>
    </lineage>
</organism>
<proteinExistence type="predicted"/>
<dbReference type="EMBL" id="NMVQ01000043">
    <property type="protein sequence ID" value="OYO18595.1"/>
    <property type="molecule type" value="Genomic_DNA"/>
</dbReference>
<keyword evidence="2" id="KW-0732">Signal</keyword>
<dbReference type="AlphaFoldDB" id="A0A255GS02"/>
<accession>A0A255GS02</accession>
<dbReference type="Pfam" id="PF02872">
    <property type="entry name" value="5_nucleotid_C"/>
    <property type="match status" value="1"/>
</dbReference>
<evidence type="ECO:0000259" key="3">
    <source>
        <dbReference type="Pfam" id="PF02872"/>
    </source>
</evidence>
<dbReference type="InterPro" id="IPR013207">
    <property type="entry name" value="LGFP"/>
</dbReference>
<dbReference type="OrthoDB" id="1016457at2"/>
<dbReference type="SUPFAM" id="SSF55816">
    <property type="entry name" value="5'-nucleotidase (syn. UDP-sugar hydrolase), C-terminal domain"/>
    <property type="match status" value="1"/>
</dbReference>
<evidence type="ECO:0000313" key="5">
    <source>
        <dbReference type="Proteomes" id="UP000216311"/>
    </source>
</evidence>
<dbReference type="GO" id="GO:0009166">
    <property type="term" value="P:nucleotide catabolic process"/>
    <property type="evidence" value="ECO:0007669"/>
    <property type="project" value="InterPro"/>
</dbReference>
<keyword evidence="5" id="KW-1185">Reference proteome</keyword>
<dbReference type="PRINTS" id="PR01607">
    <property type="entry name" value="APYRASEFAMLY"/>
</dbReference>
<feature type="signal peptide" evidence="2">
    <location>
        <begin position="1"/>
        <end position="29"/>
    </location>
</feature>
<dbReference type="Gene3D" id="3.60.21.10">
    <property type="match status" value="1"/>
</dbReference>
<evidence type="ECO:0000256" key="2">
    <source>
        <dbReference type="SAM" id="SignalP"/>
    </source>
</evidence>
<dbReference type="SUPFAM" id="SSF56300">
    <property type="entry name" value="Metallo-dependent phosphatases"/>
    <property type="match status" value="1"/>
</dbReference>
<feature type="compositionally biased region" description="Low complexity" evidence="1">
    <location>
        <begin position="32"/>
        <end position="43"/>
    </location>
</feature>
<sequence>MQKAGWIRGAATTVCALGLIAGPVATAYAAPTPTAPSGTRTPAQVRATPAPAGTTCGPDKLTVLNINDFHGRLATSRPDTVGFFGDLEKLRADAGGDSRALVYANGDSIGGSLFASASQQDNPTIDILNAAAIDGHSTGNHEFDQGAKDFVERVVPGATFPYQSANVINESTGKPIAEAYRIYDKAGLKVAVVGAVTGDLPSLVSPTGLAGYKVTDPVDAVNAEVAKLKDGDPTNGEADIVIAAYHEGASGSSTDPKVAPAGNPAFDKIVNRTDSRVNAILNAHSHMNYAYQAPVPGMTGATRPVIQSGSYASHIGKVELGFDPTSKQVTCYTAANVPSTMASSAAVAAYPRAAAIKPILDKALADAKVVGAQVVGSATAPITRAQAGERTRESALTDTVAQMFRDQLSGGNADFIGLQNPGGTRADLDAGDITYEEAAGVLPFANSLMTTEITGAQLKAVLEQQWQPGDKYLQLGVSPNLTYTYDPAAAAGSRITSIALNGKPVNPSTKYTVGSGSFLISGGDNFSELTKGTNTRDTGRVDLEAFVDWVKAKKTLSPDFARQAVSMTPKAGGMEAGKPVTFTLGKPSALAPDTLDMTASGSTPPPNTEVIATVNGKGVGRAPVANGQSTLTVNLPADVPAGPAVLKIEAKPSGTTSYVPITVAGPLGQPVSTQFCGLRDGGCGQHFERGSVYDSASTNPQIIKGAIREKWAQLGWENGQLGYPTSDENCGLKDGGCFQSFQGGLIYWSPATGAHPVWGEIYKAYAAQGWERGTLGYPTSDENCGLKDKGCVQGFQGGVILWSPATGAHPVWGAIVYKYAEKGWETGQLGYPIGNEFCGLRDGGCAQFFQGGSIYWSPASGAHPSWGLIRDHWARNGWEAGRFGYPVWDEQCSPVGGDFECRQSYQGGVIVWNNRTGMSG</sequence>
<feature type="chain" id="PRO_5012129149" description="5'-Nucleotidase C-terminal domain-containing protein" evidence="2">
    <location>
        <begin position="30"/>
        <end position="920"/>
    </location>
</feature>
<dbReference type="InterPro" id="IPR008334">
    <property type="entry name" value="5'-Nucleotdase_C"/>
</dbReference>
<dbReference type="InterPro" id="IPR029052">
    <property type="entry name" value="Metallo-depent_PP-like"/>
</dbReference>
<dbReference type="RefSeq" id="WP_094364829.1">
    <property type="nucleotide sequence ID" value="NZ_NMVQ01000043.1"/>
</dbReference>
<feature type="region of interest" description="Disordered" evidence="1">
    <location>
        <begin position="32"/>
        <end position="52"/>
    </location>
</feature>
<dbReference type="PANTHER" id="PTHR11575:SF24">
    <property type="entry name" value="5'-NUCLEOTIDASE"/>
    <property type="match status" value="1"/>
</dbReference>
<gene>
    <name evidence="4" type="ORF">CGZ93_14280</name>
</gene>